<sequence length="221" mass="23618">MVTVDTGLVKLDRSADHLEIRLNRPDSLNALVPEMIDGLHDVFTQISDEAGLGVLITGSGRVTSAGMDTEIVAGDYHEEYPELDATLQDVYRLIETHPGPVAIAGKGALVGAAAIVSLSCEFVVLSDDATFVIPEVKYGIASCRAADQLLDLVGRKPAAELLLTGEEIDARRVRSLELATDVVPADSVEGRARELLATVGENDDETVTQLIELLNRRGDEA</sequence>
<dbReference type="InterPro" id="IPR001753">
    <property type="entry name" value="Enoyl-CoA_hydra/iso"/>
</dbReference>
<accession>A0ABD5SN73</accession>
<gene>
    <name evidence="2" type="ORF">ACFQE6_08855</name>
</gene>
<evidence type="ECO:0000313" key="3">
    <source>
        <dbReference type="Proteomes" id="UP001596383"/>
    </source>
</evidence>
<keyword evidence="3" id="KW-1185">Reference proteome</keyword>
<dbReference type="Proteomes" id="UP001596383">
    <property type="component" value="Unassembled WGS sequence"/>
</dbReference>
<reference evidence="2 3" key="1">
    <citation type="journal article" date="2019" name="Int. J. Syst. Evol. Microbiol.">
        <title>The Global Catalogue of Microorganisms (GCM) 10K type strain sequencing project: providing services to taxonomists for standard genome sequencing and annotation.</title>
        <authorList>
            <consortium name="The Broad Institute Genomics Platform"/>
            <consortium name="The Broad Institute Genome Sequencing Center for Infectious Disease"/>
            <person name="Wu L."/>
            <person name="Ma J."/>
        </authorList>
    </citation>
    <scope>NUCLEOTIDE SEQUENCE [LARGE SCALE GENOMIC DNA]</scope>
    <source>
        <strain evidence="2 3">LMG 29247</strain>
    </source>
</reference>
<dbReference type="InterPro" id="IPR051683">
    <property type="entry name" value="Enoyl-CoA_Hydratase/Isomerase"/>
</dbReference>
<comment type="similarity">
    <text evidence="1">Belongs to the enoyl-CoA hydratase/isomerase family.</text>
</comment>
<dbReference type="EMBL" id="JBHSWV010000132">
    <property type="protein sequence ID" value="MFC6765111.1"/>
    <property type="molecule type" value="Genomic_DNA"/>
</dbReference>
<evidence type="ECO:0000313" key="2">
    <source>
        <dbReference type="EMBL" id="MFC6765111.1"/>
    </source>
</evidence>
<proteinExistence type="inferred from homology"/>
<protein>
    <submittedName>
        <fullName evidence="2">Enoyl-CoA hydratase/isomerase family protein</fullName>
    </submittedName>
</protein>
<dbReference type="AlphaFoldDB" id="A0ABD5SN73"/>
<dbReference type="PANTHER" id="PTHR42964:SF1">
    <property type="entry name" value="POLYKETIDE BIOSYNTHESIS ENOYL-COA HYDRATASE PKSH-RELATED"/>
    <property type="match status" value="1"/>
</dbReference>
<dbReference type="RefSeq" id="WP_273738147.1">
    <property type="nucleotide sequence ID" value="NZ_JAQIVI010000132.1"/>
</dbReference>
<dbReference type="Pfam" id="PF00378">
    <property type="entry name" value="ECH_1"/>
    <property type="match status" value="1"/>
</dbReference>
<comment type="caution">
    <text evidence="2">The sequence shown here is derived from an EMBL/GenBank/DDBJ whole genome shotgun (WGS) entry which is preliminary data.</text>
</comment>
<name>A0ABD5SN73_9EURY</name>
<dbReference type="Gene3D" id="3.90.226.10">
    <property type="entry name" value="2-enoyl-CoA Hydratase, Chain A, domain 1"/>
    <property type="match status" value="1"/>
</dbReference>
<dbReference type="CDD" id="cd06558">
    <property type="entry name" value="crotonase-like"/>
    <property type="match status" value="1"/>
</dbReference>
<organism evidence="2 3">
    <name type="scientific">Natrinema soli</name>
    <dbReference type="NCBI Taxonomy" id="1930624"/>
    <lineage>
        <taxon>Archaea</taxon>
        <taxon>Methanobacteriati</taxon>
        <taxon>Methanobacteriota</taxon>
        <taxon>Stenosarchaea group</taxon>
        <taxon>Halobacteria</taxon>
        <taxon>Halobacteriales</taxon>
        <taxon>Natrialbaceae</taxon>
        <taxon>Natrinema</taxon>
    </lineage>
</organism>
<evidence type="ECO:0000256" key="1">
    <source>
        <dbReference type="ARBA" id="ARBA00005254"/>
    </source>
</evidence>
<dbReference type="SUPFAM" id="SSF52096">
    <property type="entry name" value="ClpP/crotonase"/>
    <property type="match status" value="1"/>
</dbReference>
<dbReference type="PANTHER" id="PTHR42964">
    <property type="entry name" value="ENOYL-COA HYDRATASE"/>
    <property type="match status" value="1"/>
</dbReference>
<dbReference type="InterPro" id="IPR029045">
    <property type="entry name" value="ClpP/crotonase-like_dom_sf"/>
</dbReference>